<reference evidence="6 7" key="1">
    <citation type="submission" date="2015-02" db="EMBL/GenBank/DDBJ databases">
        <title>Single-cell genomics of uncultivated deep-branching MTB reveals a conserved set of magnetosome genes.</title>
        <authorList>
            <person name="Kolinko S."/>
            <person name="Richter M."/>
            <person name="Glockner F.O."/>
            <person name="Brachmann A."/>
            <person name="Schuler D."/>
        </authorList>
    </citation>
    <scope>NUCLEOTIDE SEQUENCE [LARGE SCALE GENOMIC DNA]</scope>
    <source>
        <strain evidence="6">TM-1</strain>
    </source>
</reference>
<keyword evidence="2 5" id="KW-0812">Transmembrane</keyword>
<dbReference type="GO" id="GO:0016020">
    <property type="term" value="C:membrane"/>
    <property type="evidence" value="ECO:0007669"/>
    <property type="project" value="UniProtKB-SubCell"/>
</dbReference>
<dbReference type="Proteomes" id="UP000033423">
    <property type="component" value="Unassembled WGS sequence"/>
</dbReference>
<dbReference type="AlphaFoldDB" id="A0A0F3GI09"/>
<organism evidence="6 7">
    <name type="scientific">Candidatus Magnetobacterium bavaricum</name>
    <dbReference type="NCBI Taxonomy" id="29290"/>
    <lineage>
        <taxon>Bacteria</taxon>
        <taxon>Pseudomonadati</taxon>
        <taxon>Nitrospirota</taxon>
        <taxon>Thermodesulfovibrionia</taxon>
        <taxon>Thermodesulfovibrionales</taxon>
        <taxon>Candidatus Magnetobacteriaceae</taxon>
        <taxon>Candidatus Magnetobacterium</taxon>
    </lineage>
</organism>
<keyword evidence="7" id="KW-1185">Reference proteome</keyword>
<feature type="transmembrane region" description="Helical" evidence="5">
    <location>
        <begin position="568"/>
        <end position="587"/>
    </location>
</feature>
<name>A0A0F3GI09_9BACT</name>
<evidence type="ECO:0000313" key="7">
    <source>
        <dbReference type="Proteomes" id="UP000033423"/>
    </source>
</evidence>
<dbReference type="SUPFAM" id="SSF69318">
    <property type="entry name" value="Integrin alpha N-terminal domain"/>
    <property type="match status" value="1"/>
</dbReference>
<keyword evidence="4 5" id="KW-0472">Membrane</keyword>
<dbReference type="InterPro" id="IPR045232">
    <property type="entry name" value="FAM234"/>
</dbReference>
<comment type="subcellular location">
    <subcellularLocation>
        <location evidence="1">Membrane</location>
        <topology evidence="1">Single-pass membrane protein</topology>
    </subcellularLocation>
</comment>
<comment type="caution">
    <text evidence="6">The sequence shown here is derived from an EMBL/GenBank/DDBJ whole genome shotgun (WGS) entry which is preliminary data.</text>
</comment>
<evidence type="ECO:0000256" key="1">
    <source>
        <dbReference type="ARBA" id="ARBA00004167"/>
    </source>
</evidence>
<evidence type="ECO:0000256" key="4">
    <source>
        <dbReference type="ARBA" id="ARBA00023136"/>
    </source>
</evidence>
<evidence type="ECO:0000256" key="3">
    <source>
        <dbReference type="ARBA" id="ARBA00022989"/>
    </source>
</evidence>
<gene>
    <name evidence="6" type="ORF">MBAV_006282</name>
</gene>
<proteinExistence type="predicted"/>
<evidence type="ECO:0000313" key="6">
    <source>
        <dbReference type="EMBL" id="KJU81526.1"/>
    </source>
</evidence>
<dbReference type="PANTHER" id="PTHR21419:SF30">
    <property type="entry name" value="IG-LIKE DOMAIN-CONTAINING PROTEIN"/>
    <property type="match status" value="1"/>
</dbReference>
<dbReference type="EMBL" id="LACI01002655">
    <property type="protein sequence ID" value="KJU81526.1"/>
    <property type="molecule type" value="Genomic_DNA"/>
</dbReference>
<sequence length="1106" mass="128217">MLLDARDVMANGQWVFPPDGDSWNNDFGDISTAIQFGDIDGDGSNDIIFGTTKGYIFALRPGGKKYRYLKAGKSVKANPIIIDFNRDGNADILVFGRDADFSEPAQKSAMVIISGSDFTRLVEVELDGSIVSRPALADFNNDGNIDILIPAKGLYLIDGSISKGNTDIHLHNYTVDGITFSSPIVEDFNDDGVYDFMIPYTYKNKPYVDVFLSESSDFKYSKYTFSLKNELRVIPTLIKETDAETIIWRLIAPSFNKTIDFYTIKWDSAVEELSMQLMSEFKDHDYRFNSQLPALIIPGSPPALYLTLPEGSSLWRLNAYSGELVSKSAVGSLNNNMPIYLKKNEDTSLTPFVILQDNDELVLYGLGDNSRQVLTQQGNKFPTLQEIYLYPQYVGKDQYIPLGITIQKQVKHPKQIVCLPDVVLNLPLLHPNITGYLNQGTYPSQEMVAILKEMASTLDWRNVRGMARIASLVTQLYPSDKDFQGVLHRFKTAVKEEKSLLFKIVRVKQDIKKKAAKYDYSTLLDWIMTGRIEEELAYVLSKDPDFLEDKNVAGLYNDIYLLKGLIDAFFPVLTGIISLSLIVLLVFNYQAFIKAYYVLFYYFKVRQTWMQSIARHPDAEFYVENLLKEGVFSKRPSHFFNLKLKTLMTLLIDRDDFMWHKVLLLLEDKVILNRIFNEEDSRGFYRYLLYQYKRLFYRSLRKESFVHWLLFQMQHFKKRDFYEYETTNEALVIIKSELALKFLKLNDYRPAFNYLHGHILAFNKDMPNPGFARFLSQLADYKIESYFYKYEKHFFKRIRTFEEQVRILTFYKRRRLIPRVESIINGMLKKALGHNGFPRHIVNDYIPIESIRDHGLFLTIMAYSHMRRTQVVLRCIPHRYRHIDLTSDTRIKGLSGNFTPIVNVHRNLRWNVQVETYITATPLKRMLGNLPLNAIQGILLSMAALIKRHSPLWFIPNLHPSNLFWDGESVYLSCTGLSKLTMDKDVVMLYRKSHRLLKQSVFMTPEFRRSPHPQKVLSDGFQIEKTVVYLLGTLTLWLIEGRLSTLQGDQPLEELQSLKRYNGAYELVKRCMLPATERAGLKEFTDMVLSLNDKHALKWEKENYNK</sequence>
<keyword evidence="3 5" id="KW-1133">Transmembrane helix</keyword>
<dbReference type="InterPro" id="IPR028994">
    <property type="entry name" value="Integrin_alpha_N"/>
</dbReference>
<dbReference type="PANTHER" id="PTHR21419">
    <property type="match status" value="1"/>
</dbReference>
<evidence type="ECO:0000256" key="2">
    <source>
        <dbReference type="ARBA" id="ARBA00022692"/>
    </source>
</evidence>
<evidence type="ECO:0000256" key="5">
    <source>
        <dbReference type="SAM" id="Phobius"/>
    </source>
</evidence>
<evidence type="ECO:0008006" key="8">
    <source>
        <dbReference type="Google" id="ProtNLM"/>
    </source>
</evidence>
<accession>A0A0F3GI09</accession>
<protein>
    <recommendedName>
        <fullName evidence="8">FG-GAP repeat-containing protein</fullName>
    </recommendedName>
</protein>